<protein>
    <submittedName>
        <fullName evidence="1">Uncharacterized protein</fullName>
    </submittedName>
</protein>
<proteinExistence type="predicted"/>
<gene>
    <name evidence="1" type="ORF">VO63_04425</name>
</gene>
<organism evidence="1 2">
    <name type="scientific">Streptomyces showdoensis</name>
    <dbReference type="NCBI Taxonomy" id="68268"/>
    <lineage>
        <taxon>Bacteria</taxon>
        <taxon>Bacillati</taxon>
        <taxon>Actinomycetota</taxon>
        <taxon>Actinomycetes</taxon>
        <taxon>Kitasatosporales</taxon>
        <taxon>Streptomycetaceae</taxon>
        <taxon>Streptomyces</taxon>
    </lineage>
</organism>
<comment type="caution">
    <text evidence="1">The sequence shown here is derived from an EMBL/GenBank/DDBJ whole genome shotgun (WGS) entry which is preliminary data.</text>
</comment>
<dbReference type="AlphaFoldDB" id="A0A2P2GU73"/>
<name>A0A2P2GU73_STREW</name>
<reference evidence="1 2" key="1">
    <citation type="submission" date="2015-05" db="EMBL/GenBank/DDBJ databases">
        <title>Draft Genome assembly of Streptomyces showdoensis.</title>
        <authorList>
            <person name="Thapa K.K."/>
            <person name="Metsa-Ketela M."/>
        </authorList>
    </citation>
    <scope>NUCLEOTIDE SEQUENCE [LARGE SCALE GENOMIC DNA]</scope>
    <source>
        <strain evidence="1 2">ATCC 15227</strain>
    </source>
</reference>
<dbReference type="Proteomes" id="UP000265325">
    <property type="component" value="Unassembled WGS sequence"/>
</dbReference>
<dbReference type="EMBL" id="LAQS01000005">
    <property type="protein sequence ID" value="KKZ75056.1"/>
    <property type="molecule type" value="Genomic_DNA"/>
</dbReference>
<keyword evidence="2" id="KW-1185">Reference proteome</keyword>
<evidence type="ECO:0000313" key="1">
    <source>
        <dbReference type="EMBL" id="KKZ75056.1"/>
    </source>
</evidence>
<accession>A0A2P2GU73</accession>
<evidence type="ECO:0000313" key="2">
    <source>
        <dbReference type="Proteomes" id="UP000265325"/>
    </source>
</evidence>
<sequence length="304" mass="33449">MVRRPGPGHPDVMGDRANIIVVRENGTHELYRTGWAVGIDLDLLDGPAVVLASLPELRQDGWWLDDAMARAGVLVDLGRRVLLFFAHEGPSTELRHRAAMLELIRERWPGWEVRRLYDGPAELRAYVGLDPEYVRCRDSGPDLAPFLAPDDDELAGPDPGGVVVTVGTARCHVAAGPFDHPVREGVSLLDRLADAPEHGVCRLHVGAGIHLVPERRRLAWWSLSPTPHADDVPALWPGWTVEFWQDDWKRHAGACGRFSPAPFGAGAEARSAVLTEARERRAARAGHRALVTRLRTTPARPQAG</sequence>